<feature type="domain" description="SPOR" evidence="2">
    <location>
        <begin position="213"/>
        <end position="275"/>
    </location>
</feature>
<comment type="caution">
    <text evidence="3">The sequence shown here is derived from an EMBL/GenBank/DDBJ whole genome shotgun (WGS) entry which is preliminary data.</text>
</comment>
<keyword evidence="4" id="KW-1185">Reference proteome</keyword>
<feature type="compositionally biased region" description="Polar residues" evidence="1">
    <location>
        <begin position="7"/>
        <end position="19"/>
    </location>
</feature>
<accession>A0ABV7RMT9</accession>
<dbReference type="SUPFAM" id="SSF110997">
    <property type="entry name" value="Sporulation related repeat"/>
    <property type="match status" value="1"/>
</dbReference>
<dbReference type="EMBL" id="JBHRXN010000036">
    <property type="protein sequence ID" value="MFC3533806.1"/>
    <property type="molecule type" value="Genomic_DNA"/>
</dbReference>
<dbReference type="InterPro" id="IPR036680">
    <property type="entry name" value="SPOR-like_sf"/>
</dbReference>
<proteinExistence type="predicted"/>
<evidence type="ECO:0000313" key="4">
    <source>
        <dbReference type="Proteomes" id="UP001595741"/>
    </source>
</evidence>
<sequence>MKPTPNDPQQHSDLPSTGLSPEMRKRLAIAGGLVAVALAAIPVLESFSGGEKTAAPSSSTPLSSGRIVSKEDAASAPALVIAQLPESSAPLAASTPAVAAPLAADSHAAIDNTPPAPTPGSPAAAAPAPASRPTLAATATPAKPAAAAPLPASKATPPVVHANPTPAAATDSNGSAPAGKTAAPQAAAAKPAPLPAPARTPTLATGNNHPSLGYQLQLGLFASPGNAEKLVADLKKHGLSARTETRVQLGPFRTRAEAEEAMQRLRELGYQPLLVPLGTQ</sequence>
<evidence type="ECO:0000259" key="2">
    <source>
        <dbReference type="Pfam" id="PF05036"/>
    </source>
</evidence>
<evidence type="ECO:0000256" key="1">
    <source>
        <dbReference type="SAM" id="MobiDB-lite"/>
    </source>
</evidence>
<protein>
    <submittedName>
        <fullName evidence="3">SPOR domain-containing protein</fullName>
    </submittedName>
</protein>
<feature type="compositionally biased region" description="Low complexity" evidence="1">
    <location>
        <begin position="53"/>
        <end position="64"/>
    </location>
</feature>
<dbReference type="Proteomes" id="UP001595741">
    <property type="component" value="Unassembled WGS sequence"/>
</dbReference>
<evidence type="ECO:0000313" key="3">
    <source>
        <dbReference type="EMBL" id="MFC3533806.1"/>
    </source>
</evidence>
<dbReference type="InterPro" id="IPR007730">
    <property type="entry name" value="SPOR-like_dom"/>
</dbReference>
<dbReference type="Gene3D" id="3.30.70.1070">
    <property type="entry name" value="Sporulation related repeat"/>
    <property type="match status" value="1"/>
</dbReference>
<gene>
    <name evidence="3" type="ORF">ACFOLG_16700</name>
</gene>
<feature type="compositionally biased region" description="Low complexity" evidence="1">
    <location>
        <begin position="176"/>
        <end position="191"/>
    </location>
</feature>
<feature type="region of interest" description="Disordered" evidence="1">
    <location>
        <begin position="47"/>
        <end position="68"/>
    </location>
</feature>
<organism evidence="3 4">
    <name type="scientific">Vogesella facilis</name>
    <dbReference type="NCBI Taxonomy" id="1655232"/>
    <lineage>
        <taxon>Bacteria</taxon>
        <taxon>Pseudomonadati</taxon>
        <taxon>Pseudomonadota</taxon>
        <taxon>Betaproteobacteria</taxon>
        <taxon>Neisseriales</taxon>
        <taxon>Chromobacteriaceae</taxon>
        <taxon>Vogesella</taxon>
    </lineage>
</organism>
<reference evidence="4" key="1">
    <citation type="journal article" date="2019" name="Int. J. Syst. Evol. Microbiol.">
        <title>The Global Catalogue of Microorganisms (GCM) 10K type strain sequencing project: providing services to taxonomists for standard genome sequencing and annotation.</title>
        <authorList>
            <consortium name="The Broad Institute Genomics Platform"/>
            <consortium name="The Broad Institute Genome Sequencing Center for Infectious Disease"/>
            <person name="Wu L."/>
            <person name="Ma J."/>
        </authorList>
    </citation>
    <scope>NUCLEOTIDE SEQUENCE [LARGE SCALE GENOMIC DNA]</scope>
    <source>
        <strain evidence="4">KCTC 42742</strain>
    </source>
</reference>
<feature type="region of interest" description="Disordered" evidence="1">
    <location>
        <begin position="108"/>
        <end position="211"/>
    </location>
</feature>
<dbReference type="RefSeq" id="WP_386094014.1">
    <property type="nucleotide sequence ID" value="NZ_JBHRXN010000036.1"/>
</dbReference>
<dbReference type="Pfam" id="PF05036">
    <property type="entry name" value="SPOR"/>
    <property type="match status" value="1"/>
</dbReference>
<feature type="region of interest" description="Disordered" evidence="1">
    <location>
        <begin position="1"/>
        <end position="20"/>
    </location>
</feature>
<feature type="compositionally biased region" description="Low complexity" evidence="1">
    <location>
        <begin position="121"/>
        <end position="158"/>
    </location>
</feature>
<name>A0ABV7RMT9_9NEIS</name>